<dbReference type="InterPro" id="IPR051537">
    <property type="entry name" value="DNA_Adenine_Mtase"/>
</dbReference>
<dbReference type="SUPFAM" id="SSF53335">
    <property type="entry name" value="S-adenosyl-L-methionine-dependent methyltransferases"/>
    <property type="match status" value="1"/>
</dbReference>
<dbReference type="AlphaFoldDB" id="A0A7Y9VWY1"/>
<dbReference type="GO" id="GO:0009307">
    <property type="term" value="P:DNA restriction-modification system"/>
    <property type="evidence" value="ECO:0007669"/>
    <property type="project" value="UniProtKB-KW"/>
</dbReference>
<dbReference type="NCBIfam" id="TIGR00497">
    <property type="entry name" value="hsdM"/>
    <property type="match status" value="1"/>
</dbReference>
<sequence>MKQEKITLSQLEGFLFKAADILRGKMDASEFKEFIFGMLFIKRLSDEFDRKRAVLRNTTYAHLKDRPELLEELLNDKTSYGDTFFVPPRARWHESWMDEKGNEVPALKHLKHDIGSMLNKAIAAIEDENDALEGVLKNNIEFNTVKGKTKIPDQKWKDLLDHFNQPQFALVNDNFEFPDLLGAAYEYLIKYFADSAGKKGGEFYTPAEVVRLLVQLTKPQAGNTVYDPTAGSGGFLIQAHQYVEEQGQDPNDLALYGQDSNGTVWSICNMNMILHNITRFTIEHGDTLEDPQILENGQPRKFDCVLANPPFSQNYSRATMSFTNRFREFCPETGKKADLMFVQHMIASLKPDGHMATVMPHGVLFRGGKEKLIREMLIEDDYLEAIISLPPGLFYGTGIPACVLVVNKSKPDELRNQVLFINADREYAEGKNQNNLRPEDIEKIDHVFTHKLTIDKYSRLVDKEVIVKQHDYNLNIRRYVDNTPAPEPEDVQGHLIGGIPESEVAAKQFEFDKFGVQPYTLFEPLRPGYLAFGSALDTKPAIKAILESDQNLHAKVAGHHAALEQWWQVARDDFAQLREGRKLPDVRSELLSTLKHKLQPLGVLDEFKSAGVFVNWWQAIRYDLKTVVSTGWHHTLIPDSYLIAEYFEKEAEEIEALECKINEAQGELAEAVEAATEAANYEPEAAEGEEGEVKLTAAVIKKYLKTLIDDLADGRTDSARKERKQYVNLRDGISAIEKRIKDFKDRLKIKQGELEQKLQLKRIGGEEVKAEARTIIAHAKGVIQTLDATVKDQKKKLTGLQKDVIALENRVARIDDLLIAIGGQLGVQDAKRLILKKLHDNANKALMSYLDAEKRVLFAIVENLWDKYAVSSQTLEKERENTLVVLKKCLSSLGYLGLVQ</sequence>
<keyword evidence="6" id="KW-0680">Restriction system</keyword>
<dbReference type="EMBL" id="JACCAT010000001">
    <property type="protein sequence ID" value="NYH09690.1"/>
    <property type="molecule type" value="Genomic_DNA"/>
</dbReference>
<name>A0A7Y9VWY1_9PSED</name>
<dbReference type="RefSeq" id="WP_179693598.1">
    <property type="nucleotide sequence ID" value="NZ_JACCAT010000001.1"/>
</dbReference>
<evidence type="ECO:0000256" key="5">
    <source>
        <dbReference type="ARBA" id="ARBA00022691"/>
    </source>
</evidence>
<keyword evidence="4 11" id="KW-0808">Transferase</keyword>
<dbReference type="InterPro" id="IPR022749">
    <property type="entry name" value="D12N6_MeTrfase_N"/>
</dbReference>
<feature type="coiled-coil region" evidence="8">
    <location>
        <begin position="783"/>
        <end position="810"/>
    </location>
</feature>
<feature type="domain" description="N6 adenine-specific DNA methyltransferase N-terminal" evidence="10">
    <location>
        <begin position="11"/>
        <end position="163"/>
    </location>
</feature>
<keyword evidence="3 11" id="KW-0489">Methyltransferase</keyword>
<evidence type="ECO:0000313" key="12">
    <source>
        <dbReference type="Proteomes" id="UP000553035"/>
    </source>
</evidence>
<evidence type="ECO:0000256" key="8">
    <source>
        <dbReference type="SAM" id="Coils"/>
    </source>
</evidence>
<dbReference type="InterPro" id="IPR003356">
    <property type="entry name" value="DNA_methylase_A-5"/>
</dbReference>
<dbReference type="Pfam" id="PF02384">
    <property type="entry name" value="N6_Mtase"/>
    <property type="match status" value="1"/>
</dbReference>
<dbReference type="PANTHER" id="PTHR42933:SF3">
    <property type="entry name" value="TYPE I RESTRICTION ENZYME MJAVIII METHYLASE SUBUNIT"/>
    <property type="match status" value="1"/>
</dbReference>
<evidence type="ECO:0000256" key="1">
    <source>
        <dbReference type="ARBA" id="ARBA00006594"/>
    </source>
</evidence>
<evidence type="ECO:0000313" key="11">
    <source>
        <dbReference type="EMBL" id="NYH09690.1"/>
    </source>
</evidence>
<evidence type="ECO:0000256" key="4">
    <source>
        <dbReference type="ARBA" id="ARBA00022679"/>
    </source>
</evidence>
<reference evidence="11 12" key="1">
    <citation type="submission" date="2020-07" db="EMBL/GenBank/DDBJ databases">
        <title>Exploring microbial biodiversity for novel pathways involved in the catabolism of aromatic compounds derived from lignin.</title>
        <authorList>
            <person name="Elkins J."/>
        </authorList>
    </citation>
    <scope>NUCLEOTIDE SEQUENCE [LARGE SCALE GENOMIC DNA]</scope>
    <source>
        <strain evidence="11 12">VanB</strain>
    </source>
</reference>
<dbReference type="GO" id="GO:0032259">
    <property type="term" value="P:methylation"/>
    <property type="evidence" value="ECO:0007669"/>
    <property type="project" value="UniProtKB-KW"/>
</dbReference>
<comment type="catalytic activity">
    <reaction evidence="7">
        <text>a 2'-deoxyadenosine in DNA + S-adenosyl-L-methionine = an N(6)-methyl-2'-deoxyadenosine in DNA + S-adenosyl-L-homocysteine + H(+)</text>
        <dbReference type="Rhea" id="RHEA:15197"/>
        <dbReference type="Rhea" id="RHEA-COMP:12418"/>
        <dbReference type="Rhea" id="RHEA-COMP:12419"/>
        <dbReference type="ChEBI" id="CHEBI:15378"/>
        <dbReference type="ChEBI" id="CHEBI:57856"/>
        <dbReference type="ChEBI" id="CHEBI:59789"/>
        <dbReference type="ChEBI" id="CHEBI:90615"/>
        <dbReference type="ChEBI" id="CHEBI:90616"/>
        <dbReference type="EC" id="2.1.1.72"/>
    </reaction>
</comment>
<evidence type="ECO:0000256" key="3">
    <source>
        <dbReference type="ARBA" id="ARBA00022603"/>
    </source>
</evidence>
<protein>
    <recommendedName>
        <fullName evidence="2">site-specific DNA-methyltransferase (adenine-specific)</fullName>
        <ecNumber evidence="2">2.1.1.72</ecNumber>
    </recommendedName>
</protein>
<dbReference type="Pfam" id="PF12161">
    <property type="entry name" value="HsdM_N"/>
    <property type="match status" value="1"/>
</dbReference>
<dbReference type="GO" id="GO:0009007">
    <property type="term" value="F:site-specific DNA-methyltransferase (adenine-specific) activity"/>
    <property type="evidence" value="ECO:0007669"/>
    <property type="project" value="UniProtKB-EC"/>
</dbReference>
<comment type="similarity">
    <text evidence="1">Belongs to the N(4)/N(6)-methyltransferase family.</text>
</comment>
<keyword evidence="8" id="KW-0175">Coiled coil</keyword>
<proteinExistence type="inferred from homology"/>
<gene>
    <name evidence="11" type="ORF">GGI52_002733</name>
</gene>
<keyword evidence="5" id="KW-0949">S-adenosyl-L-methionine</keyword>
<evidence type="ECO:0000256" key="2">
    <source>
        <dbReference type="ARBA" id="ARBA00011900"/>
    </source>
</evidence>
<dbReference type="InterPro" id="IPR038333">
    <property type="entry name" value="T1MK-like_N_sf"/>
</dbReference>
<evidence type="ECO:0000256" key="7">
    <source>
        <dbReference type="ARBA" id="ARBA00047942"/>
    </source>
</evidence>
<dbReference type="EC" id="2.1.1.72" evidence="2"/>
<evidence type="ECO:0000259" key="9">
    <source>
        <dbReference type="Pfam" id="PF02384"/>
    </source>
</evidence>
<dbReference type="PANTHER" id="PTHR42933">
    <property type="entry name" value="SLR6095 PROTEIN"/>
    <property type="match status" value="1"/>
</dbReference>
<dbReference type="InterPro" id="IPR029063">
    <property type="entry name" value="SAM-dependent_MTases_sf"/>
</dbReference>
<dbReference type="GO" id="GO:0003677">
    <property type="term" value="F:DNA binding"/>
    <property type="evidence" value="ECO:0007669"/>
    <property type="project" value="InterPro"/>
</dbReference>
<dbReference type="InterPro" id="IPR004546">
    <property type="entry name" value="Restrct_endonuc_T1M"/>
</dbReference>
<feature type="domain" description="DNA methylase adenine-specific" evidence="9">
    <location>
        <begin position="179"/>
        <end position="483"/>
    </location>
</feature>
<organism evidence="11 12">
    <name type="scientific">Pseudomonas moraviensis</name>
    <dbReference type="NCBI Taxonomy" id="321662"/>
    <lineage>
        <taxon>Bacteria</taxon>
        <taxon>Pseudomonadati</taxon>
        <taxon>Pseudomonadota</taxon>
        <taxon>Gammaproteobacteria</taxon>
        <taxon>Pseudomonadales</taxon>
        <taxon>Pseudomonadaceae</taxon>
        <taxon>Pseudomonas</taxon>
    </lineage>
</organism>
<dbReference type="GO" id="GO:0008170">
    <property type="term" value="F:N-methyltransferase activity"/>
    <property type="evidence" value="ECO:0007669"/>
    <property type="project" value="InterPro"/>
</dbReference>
<evidence type="ECO:0000259" key="10">
    <source>
        <dbReference type="Pfam" id="PF12161"/>
    </source>
</evidence>
<dbReference type="PRINTS" id="PR00507">
    <property type="entry name" value="N12N6MTFRASE"/>
</dbReference>
<feature type="coiled-coil region" evidence="8">
    <location>
        <begin position="647"/>
        <end position="674"/>
    </location>
</feature>
<evidence type="ECO:0000256" key="6">
    <source>
        <dbReference type="ARBA" id="ARBA00022747"/>
    </source>
</evidence>
<dbReference type="Gene3D" id="3.40.50.150">
    <property type="entry name" value="Vaccinia Virus protein VP39"/>
    <property type="match status" value="1"/>
</dbReference>
<dbReference type="Gene3D" id="1.20.1260.30">
    <property type="match status" value="1"/>
</dbReference>
<accession>A0A7Y9VWY1</accession>
<comment type="caution">
    <text evidence="11">The sequence shown here is derived from an EMBL/GenBank/DDBJ whole genome shotgun (WGS) entry which is preliminary data.</text>
</comment>
<dbReference type="Proteomes" id="UP000553035">
    <property type="component" value="Unassembled WGS sequence"/>
</dbReference>